<dbReference type="EMBL" id="MWAK01000320">
    <property type="protein sequence ID" value="OPZ89855.1"/>
    <property type="molecule type" value="Genomic_DNA"/>
</dbReference>
<feature type="transmembrane region" description="Helical" evidence="1">
    <location>
        <begin position="6"/>
        <end position="26"/>
    </location>
</feature>
<name>A0A1V5M9N5_UNCT6</name>
<evidence type="ECO:0008006" key="3">
    <source>
        <dbReference type="Google" id="ProtNLM"/>
    </source>
</evidence>
<proteinExistence type="predicted"/>
<dbReference type="Proteomes" id="UP000485484">
    <property type="component" value="Unassembled WGS sequence"/>
</dbReference>
<keyword evidence="1" id="KW-1133">Transmembrane helix</keyword>
<evidence type="ECO:0000256" key="1">
    <source>
        <dbReference type="SAM" id="Phobius"/>
    </source>
</evidence>
<evidence type="ECO:0000313" key="2">
    <source>
        <dbReference type="EMBL" id="OPZ89855.1"/>
    </source>
</evidence>
<keyword evidence="1" id="KW-0472">Membrane</keyword>
<accession>A0A1V5M9N5</accession>
<reference evidence="2" key="1">
    <citation type="submission" date="2017-02" db="EMBL/GenBank/DDBJ databases">
        <title>Delving into the versatile metabolic prowess of the omnipresent phylum Bacteroidetes.</title>
        <authorList>
            <person name="Nobu M.K."/>
            <person name="Mei R."/>
            <person name="Narihiro T."/>
            <person name="Kuroda K."/>
            <person name="Liu W.-T."/>
        </authorList>
    </citation>
    <scope>NUCLEOTIDE SEQUENCE</scope>
    <source>
        <strain evidence="2">ADurb.Bin417</strain>
    </source>
</reference>
<keyword evidence="1" id="KW-0812">Transmembrane</keyword>
<dbReference type="AlphaFoldDB" id="A0A1V5M9N5"/>
<organism evidence="2">
    <name type="scientific">candidate division TA06 bacterium ADurb.Bin417</name>
    <dbReference type="NCBI Taxonomy" id="1852828"/>
    <lineage>
        <taxon>Bacteria</taxon>
        <taxon>Bacteria division TA06</taxon>
    </lineage>
</organism>
<gene>
    <name evidence="2" type="ORF">BWY73_01432</name>
</gene>
<sequence length="74" mass="8732">MIPIDLSLAIGLYLFLALGVLVVFWVTTDSRRRTRDFHLEESHHWQCGLCFHRYVDSVAERFSRCPRCGNLNHR</sequence>
<protein>
    <recommendedName>
        <fullName evidence="3">Hydrogenase nickel incorporation protein HypA</fullName>
    </recommendedName>
</protein>
<comment type="caution">
    <text evidence="2">The sequence shown here is derived from an EMBL/GenBank/DDBJ whole genome shotgun (WGS) entry which is preliminary data.</text>
</comment>